<comment type="similarity">
    <text evidence="1">Belongs to the YoeB family.</text>
</comment>
<dbReference type="GO" id="GO:0004519">
    <property type="term" value="F:endonuclease activity"/>
    <property type="evidence" value="ECO:0007669"/>
    <property type="project" value="UniProtKB-KW"/>
</dbReference>
<evidence type="ECO:0000256" key="1">
    <source>
        <dbReference type="ARBA" id="ARBA00008172"/>
    </source>
</evidence>
<evidence type="ECO:0000256" key="3">
    <source>
        <dbReference type="ARBA" id="ARBA00022722"/>
    </source>
</evidence>
<proteinExistence type="inferred from homology"/>
<evidence type="ECO:0000313" key="8">
    <source>
        <dbReference type="Proteomes" id="UP000230719"/>
    </source>
</evidence>
<dbReference type="RefSeq" id="WP_032836911.1">
    <property type="nucleotide sequence ID" value="NZ_CP056023.1"/>
</dbReference>
<dbReference type="Gene3D" id="3.30.2310.20">
    <property type="entry name" value="RelE-like"/>
    <property type="match status" value="1"/>
</dbReference>
<keyword evidence="5" id="KW-0378">Hydrolase</keyword>
<dbReference type="SUPFAM" id="SSF143011">
    <property type="entry name" value="RelE-like"/>
    <property type="match status" value="1"/>
</dbReference>
<evidence type="ECO:0000256" key="6">
    <source>
        <dbReference type="ARBA" id="ARBA00030388"/>
    </source>
</evidence>
<dbReference type="PANTHER" id="PTHR38039">
    <property type="entry name" value="TOXIN YOEB"/>
    <property type="match status" value="1"/>
</dbReference>
<evidence type="ECO:0000256" key="2">
    <source>
        <dbReference type="ARBA" id="ARBA00022649"/>
    </source>
</evidence>
<comment type="caution">
    <text evidence="7">The sequence shown here is derived from an EMBL/GenBank/DDBJ whole genome shotgun (WGS) entry which is preliminary data.</text>
</comment>
<keyword evidence="3" id="KW-0540">Nuclease</keyword>
<keyword evidence="4" id="KW-0255">Endonuclease</keyword>
<dbReference type="InterPro" id="IPR035093">
    <property type="entry name" value="RelE/ParE_toxin_dom_sf"/>
</dbReference>
<keyword evidence="2" id="KW-1277">Toxin-antitoxin system</keyword>
<dbReference type="PANTHER" id="PTHR38039:SF1">
    <property type="entry name" value="TOXIN YOEB"/>
    <property type="match status" value="1"/>
</dbReference>
<dbReference type="Proteomes" id="UP000230719">
    <property type="component" value="Unassembled WGS sequence"/>
</dbReference>
<evidence type="ECO:0000256" key="5">
    <source>
        <dbReference type="ARBA" id="ARBA00022801"/>
    </source>
</evidence>
<sequence>MRCLNGRRRVVYILKKANKDKENIKQFPVLKKNVDKLINLIKKNPFQTPPPYEVLIGDLKGYYSRRINKQHRLVYEVIEEAKRINIISMWKHYEF</sequence>
<reference evidence="7 8" key="1">
    <citation type="submission" date="2017-08" db="EMBL/GenBank/DDBJ databases">
        <title>Analysis of Fusobacterium persistence and antibiotic response in human colorectal.</title>
        <authorList>
            <person name="Bullman S."/>
        </authorList>
    </citation>
    <scope>NUCLEOTIDE SEQUENCE [LARGE SCALE GENOMIC DNA]</scope>
    <source>
        <strain evidence="7 8">P2_CP</strain>
    </source>
</reference>
<dbReference type="EMBL" id="NPND01000004">
    <property type="protein sequence ID" value="PIM93179.1"/>
    <property type="molecule type" value="Genomic_DNA"/>
</dbReference>
<organism evidence="7 8">
    <name type="scientific">Fusobacterium animalis</name>
    <dbReference type="NCBI Taxonomy" id="76859"/>
    <lineage>
        <taxon>Bacteria</taxon>
        <taxon>Fusobacteriati</taxon>
        <taxon>Fusobacteriota</taxon>
        <taxon>Fusobacteriia</taxon>
        <taxon>Fusobacteriales</taxon>
        <taxon>Fusobacteriaceae</taxon>
        <taxon>Fusobacterium</taxon>
    </lineage>
</organism>
<protein>
    <recommendedName>
        <fullName evidence="6">Putative mRNA interferase YoeB</fullName>
    </recommendedName>
</protein>
<dbReference type="NCBIfam" id="TIGR02116">
    <property type="entry name" value="toxin_Txe_YoeB"/>
    <property type="match status" value="1"/>
</dbReference>
<name>A0A2G9FLG6_9FUSO</name>
<dbReference type="AlphaFoldDB" id="A0A2G9FLG6"/>
<evidence type="ECO:0000256" key="4">
    <source>
        <dbReference type="ARBA" id="ARBA00022759"/>
    </source>
</evidence>
<dbReference type="InterPro" id="IPR009614">
    <property type="entry name" value="YoeB_toxin"/>
</dbReference>
<dbReference type="Pfam" id="PF06769">
    <property type="entry name" value="YoeB_toxin"/>
    <property type="match status" value="1"/>
</dbReference>
<dbReference type="GO" id="GO:0045892">
    <property type="term" value="P:negative regulation of DNA-templated transcription"/>
    <property type="evidence" value="ECO:0007669"/>
    <property type="project" value="TreeGrafter"/>
</dbReference>
<dbReference type="GO" id="GO:0006401">
    <property type="term" value="P:RNA catabolic process"/>
    <property type="evidence" value="ECO:0007669"/>
    <property type="project" value="InterPro"/>
</dbReference>
<dbReference type="GO" id="GO:0016787">
    <property type="term" value="F:hydrolase activity"/>
    <property type="evidence" value="ECO:0007669"/>
    <property type="project" value="UniProtKB-KW"/>
</dbReference>
<gene>
    <name evidence="7" type="ORF">CI114_01960</name>
</gene>
<accession>A0A2G9FLG6</accession>
<evidence type="ECO:0000313" key="7">
    <source>
        <dbReference type="EMBL" id="PIM93179.1"/>
    </source>
</evidence>